<reference evidence="4" key="2">
    <citation type="submission" date="2019-09" db="UniProtKB">
        <authorList>
            <consortium name="WormBaseParasite"/>
        </authorList>
    </citation>
    <scope>IDENTIFICATION</scope>
</reference>
<dbReference type="WBParaSite" id="HPBE_0001408701-mRNA-1">
    <property type="protein sequence ID" value="HPBE_0001408701-mRNA-1"/>
    <property type="gene ID" value="HPBE_0001408701"/>
</dbReference>
<name>A0A183FZC8_HELPZ</name>
<gene>
    <name evidence="2" type="ORF">HPBE_LOCUS14088</name>
</gene>
<dbReference type="InterPro" id="IPR041426">
    <property type="entry name" value="Mos1_HTH"/>
</dbReference>
<protein>
    <submittedName>
        <fullName evidence="4">HTH_48 domain-containing protein</fullName>
    </submittedName>
</protein>
<dbReference type="AlphaFoldDB" id="A0A183FZC8"/>
<reference evidence="2 3" key="1">
    <citation type="submission" date="2018-11" db="EMBL/GenBank/DDBJ databases">
        <authorList>
            <consortium name="Pathogen Informatics"/>
        </authorList>
    </citation>
    <scope>NUCLEOTIDE SEQUENCE [LARGE SCALE GENOMIC DNA]</scope>
</reference>
<accession>A0A183FZC8</accession>
<evidence type="ECO:0000313" key="3">
    <source>
        <dbReference type="Proteomes" id="UP000050761"/>
    </source>
</evidence>
<keyword evidence="3" id="KW-1185">Reference proteome</keyword>
<feature type="domain" description="Mos1 transposase HTH" evidence="1">
    <location>
        <begin position="3"/>
        <end position="34"/>
    </location>
</feature>
<evidence type="ECO:0000259" key="1">
    <source>
        <dbReference type="Pfam" id="PF17906"/>
    </source>
</evidence>
<dbReference type="Proteomes" id="UP000050761">
    <property type="component" value="Unassembled WGS sequence"/>
</dbReference>
<dbReference type="Gene3D" id="1.10.10.1450">
    <property type="match status" value="1"/>
</dbReference>
<proteinExistence type="predicted"/>
<evidence type="ECO:0000313" key="4">
    <source>
        <dbReference type="WBParaSite" id="HPBE_0001408701-mRNA-1"/>
    </source>
</evidence>
<evidence type="ECO:0000313" key="2">
    <source>
        <dbReference type="EMBL" id="VDO98450.1"/>
    </source>
</evidence>
<dbReference type="EMBL" id="UZAH01028199">
    <property type="protein sequence ID" value="VDO98450.1"/>
    <property type="molecule type" value="Genomic_DNA"/>
</dbReference>
<sequence length="71" mass="7948">MDKRVIRGIYVYEFKLGTTAKEADEKINAAFGQGCSQFGRRAVGIRSSGMEMRAWKNMKLVGGIVMLMRTS</sequence>
<organism evidence="3 4">
    <name type="scientific">Heligmosomoides polygyrus</name>
    <name type="common">Parasitic roundworm</name>
    <dbReference type="NCBI Taxonomy" id="6339"/>
    <lineage>
        <taxon>Eukaryota</taxon>
        <taxon>Metazoa</taxon>
        <taxon>Ecdysozoa</taxon>
        <taxon>Nematoda</taxon>
        <taxon>Chromadorea</taxon>
        <taxon>Rhabditida</taxon>
        <taxon>Rhabditina</taxon>
        <taxon>Rhabditomorpha</taxon>
        <taxon>Strongyloidea</taxon>
        <taxon>Heligmosomidae</taxon>
        <taxon>Heligmosomoides</taxon>
    </lineage>
</organism>
<dbReference type="Pfam" id="PF17906">
    <property type="entry name" value="HTH_48"/>
    <property type="match status" value="1"/>
</dbReference>
<dbReference type="OrthoDB" id="1577640at2759"/>
<accession>A0A3P7ZFE3</accession>